<evidence type="ECO:0000313" key="2">
    <source>
        <dbReference type="Proteomes" id="UP001165960"/>
    </source>
</evidence>
<sequence length="123" mass="13517">MFTTNQWTDRKITCHSHEWVKDVTRKKINPHPELQKGIQGFRTQHATLPEARLRDMGTVTHSIWFPAPQGKDAVYLIPHPGKISPRDGSATSCFGAPATPNAGWGSGISGPTQNLPGQAPWLP</sequence>
<comment type="caution">
    <text evidence="1">The sequence shown here is derived from an EMBL/GenBank/DDBJ whole genome shotgun (WGS) entry which is preliminary data.</text>
</comment>
<proteinExistence type="predicted"/>
<protein>
    <submittedName>
        <fullName evidence="1">Uncharacterized protein</fullName>
    </submittedName>
</protein>
<accession>A0ACC2THJ2</accession>
<evidence type="ECO:0000313" key="1">
    <source>
        <dbReference type="EMBL" id="KAJ9073941.1"/>
    </source>
</evidence>
<keyword evidence="2" id="KW-1185">Reference proteome</keyword>
<name>A0ACC2THJ2_9FUNG</name>
<dbReference type="Proteomes" id="UP001165960">
    <property type="component" value="Unassembled WGS sequence"/>
</dbReference>
<dbReference type="EMBL" id="QTSX02002878">
    <property type="protein sequence ID" value="KAJ9073941.1"/>
    <property type="molecule type" value="Genomic_DNA"/>
</dbReference>
<gene>
    <name evidence="1" type="ORF">DSO57_1011161</name>
</gene>
<reference evidence="1" key="1">
    <citation type="submission" date="2022-04" db="EMBL/GenBank/DDBJ databases">
        <title>Genome of the entomopathogenic fungus Entomophthora muscae.</title>
        <authorList>
            <person name="Elya C."/>
            <person name="Lovett B.R."/>
            <person name="Lee E."/>
            <person name="Macias A.M."/>
            <person name="Hajek A.E."/>
            <person name="De Bivort B.L."/>
            <person name="Kasson M.T."/>
            <person name="De Fine Licht H.H."/>
            <person name="Stajich J.E."/>
        </authorList>
    </citation>
    <scope>NUCLEOTIDE SEQUENCE</scope>
    <source>
        <strain evidence="1">Berkeley</strain>
    </source>
</reference>
<organism evidence="1 2">
    <name type="scientific">Entomophthora muscae</name>
    <dbReference type="NCBI Taxonomy" id="34485"/>
    <lineage>
        <taxon>Eukaryota</taxon>
        <taxon>Fungi</taxon>
        <taxon>Fungi incertae sedis</taxon>
        <taxon>Zoopagomycota</taxon>
        <taxon>Entomophthoromycotina</taxon>
        <taxon>Entomophthoromycetes</taxon>
        <taxon>Entomophthorales</taxon>
        <taxon>Entomophthoraceae</taxon>
        <taxon>Entomophthora</taxon>
    </lineage>
</organism>